<dbReference type="InterPro" id="IPR013320">
    <property type="entry name" value="ConA-like_dom_sf"/>
</dbReference>
<evidence type="ECO:0000256" key="3">
    <source>
        <dbReference type="ARBA" id="ARBA00023085"/>
    </source>
</evidence>
<protein>
    <recommendedName>
        <fullName evidence="5">Pectinesterase</fullName>
        <ecNumber evidence="5">3.1.1.11</ecNumber>
    </recommendedName>
</protein>
<dbReference type="GO" id="GO:0045490">
    <property type="term" value="P:pectin catabolic process"/>
    <property type="evidence" value="ECO:0007669"/>
    <property type="project" value="UniProtKB-UniRule"/>
</dbReference>
<feature type="signal peptide" evidence="5">
    <location>
        <begin position="1"/>
        <end position="37"/>
    </location>
</feature>
<dbReference type="Gene3D" id="2.160.20.10">
    <property type="entry name" value="Single-stranded right-handed beta-helix, Pectin lyase-like"/>
    <property type="match status" value="1"/>
</dbReference>
<dbReference type="AlphaFoldDB" id="A0A8J3NUR0"/>
<feature type="domain" description="Pectinesterase catalytic" evidence="7">
    <location>
        <begin position="245"/>
        <end position="553"/>
    </location>
</feature>
<dbReference type="PANTHER" id="PTHR31321">
    <property type="entry name" value="ACYL-COA THIOESTER HYDROLASE YBHC-RELATED"/>
    <property type="match status" value="1"/>
</dbReference>
<dbReference type="SUPFAM" id="SSF49899">
    <property type="entry name" value="Concanavalin A-like lectins/glucanases"/>
    <property type="match status" value="1"/>
</dbReference>
<dbReference type="EC" id="3.1.1.11" evidence="5"/>
<feature type="region of interest" description="Disordered" evidence="6">
    <location>
        <begin position="210"/>
        <end position="247"/>
    </location>
</feature>
<dbReference type="EMBL" id="BONG01000058">
    <property type="protein sequence ID" value="GIF93222.1"/>
    <property type="molecule type" value="Genomic_DNA"/>
</dbReference>
<dbReference type="Proteomes" id="UP000619293">
    <property type="component" value="Unassembled WGS sequence"/>
</dbReference>
<organism evidence="8 9">
    <name type="scientific">Catellatospora chokoriensis</name>
    <dbReference type="NCBI Taxonomy" id="310353"/>
    <lineage>
        <taxon>Bacteria</taxon>
        <taxon>Bacillati</taxon>
        <taxon>Actinomycetota</taxon>
        <taxon>Actinomycetes</taxon>
        <taxon>Micromonosporales</taxon>
        <taxon>Micromonosporaceae</taxon>
        <taxon>Catellatospora</taxon>
    </lineage>
</organism>
<evidence type="ECO:0000313" key="9">
    <source>
        <dbReference type="Proteomes" id="UP000619293"/>
    </source>
</evidence>
<sequence>MPITDLFRRARWRPVATAAAGLALATALATLAFTATAAAATLYADDFEDGNSAGWTSSGGSWAVATDGSRVLRQSGTSADARARAGSSSWRDYTVTARVKPTAFNGSNRFTAVIARAQSNTSYYYLALRSNHTVELKKLVGGSSTTLATGSVTVTTGAWYTLALSVSGTALRGTINGATALTATDAQFATGGIGVATFYAAASFDDVTVSDSAAPSPSASPPASPTPSSSPSAQPSASPPPVGAIVVAKDGSGHHTTVQAAVDAVPANNTGRVTISIKPGTYRELVTVPANKPFVSFVGTTGNAADVVITYDNASGTPKPDGSGTYGTTGSTSVLLEGNDFTARNLTFSNTFDEAAHDYSAEQAVAVTTRGDRLVFDNVRILGNQDTLQPSSPNAATVSRAYYRNCYIEGDVDFIFGRGTAVFDRCEIRSLNRGSTSNNGYVTAASTTITNPYGYLFTRCTLTTASDVAAQSVHLGRPWHPSGDVNAIAQVLFRDSVLGAHIKDAPWTDMSGFSWRDARFFEYHNTGPGSTVTADRPQLPDADAPQFTAQAYLAGGDGWNPVS</sequence>
<evidence type="ECO:0000256" key="2">
    <source>
        <dbReference type="ARBA" id="ARBA00022801"/>
    </source>
</evidence>
<keyword evidence="9" id="KW-1185">Reference proteome</keyword>
<dbReference type="GO" id="GO:0030599">
    <property type="term" value="F:pectinesterase activity"/>
    <property type="evidence" value="ECO:0007669"/>
    <property type="project" value="UniProtKB-UniRule"/>
</dbReference>
<dbReference type="Pfam" id="PF13385">
    <property type="entry name" value="Laminin_G_3"/>
    <property type="match status" value="1"/>
</dbReference>
<feature type="compositionally biased region" description="Low complexity" evidence="6">
    <location>
        <begin position="226"/>
        <end position="236"/>
    </location>
</feature>
<dbReference type="PROSITE" id="PS00503">
    <property type="entry name" value="PECTINESTERASE_2"/>
    <property type="match status" value="1"/>
</dbReference>
<evidence type="ECO:0000256" key="6">
    <source>
        <dbReference type="SAM" id="MobiDB-lite"/>
    </source>
</evidence>
<keyword evidence="3 5" id="KW-0063">Aspartyl esterase</keyword>
<dbReference type="InterPro" id="IPR012334">
    <property type="entry name" value="Pectin_lyas_fold"/>
</dbReference>
<gene>
    <name evidence="8" type="ORF">Cch02nite_66660</name>
</gene>
<keyword evidence="2 5" id="KW-0378">Hydrolase</keyword>
<dbReference type="Pfam" id="PF01095">
    <property type="entry name" value="Pectinesterase"/>
    <property type="match status" value="1"/>
</dbReference>
<evidence type="ECO:0000256" key="1">
    <source>
        <dbReference type="ARBA" id="ARBA00008891"/>
    </source>
</evidence>
<dbReference type="RefSeq" id="WP_191838093.1">
    <property type="nucleotide sequence ID" value="NZ_BAAALB010000003.1"/>
</dbReference>
<evidence type="ECO:0000259" key="7">
    <source>
        <dbReference type="Pfam" id="PF01095"/>
    </source>
</evidence>
<dbReference type="UniPathway" id="UPA00545">
    <property type="reaction ID" value="UER00823"/>
</dbReference>
<reference evidence="8 9" key="1">
    <citation type="submission" date="2021-01" db="EMBL/GenBank/DDBJ databases">
        <title>Whole genome shotgun sequence of Catellatospora chokoriensis NBRC 107358.</title>
        <authorList>
            <person name="Komaki H."/>
            <person name="Tamura T."/>
        </authorList>
    </citation>
    <scope>NUCLEOTIDE SEQUENCE [LARGE SCALE GENOMIC DNA]</scope>
    <source>
        <strain evidence="8 9">NBRC 107358</strain>
    </source>
</reference>
<dbReference type="Gene3D" id="2.60.120.560">
    <property type="entry name" value="Exo-inulinase, domain 1"/>
    <property type="match status" value="1"/>
</dbReference>
<dbReference type="InterPro" id="IPR033131">
    <property type="entry name" value="Pectinesterase_Asp_AS"/>
</dbReference>
<keyword evidence="5" id="KW-0732">Signal</keyword>
<feature type="active site" evidence="4">
    <location>
        <position position="413"/>
    </location>
</feature>
<comment type="caution">
    <text evidence="8">The sequence shown here is derived from an EMBL/GenBank/DDBJ whole genome shotgun (WGS) entry which is preliminary data.</text>
</comment>
<dbReference type="SUPFAM" id="SSF51126">
    <property type="entry name" value="Pectin lyase-like"/>
    <property type="match status" value="1"/>
</dbReference>
<accession>A0A8J3NUR0</accession>
<dbReference type="InterPro" id="IPR011050">
    <property type="entry name" value="Pectin_lyase_fold/virulence"/>
</dbReference>
<dbReference type="PANTHER" id="PTHR31321:SF57">
    <property type="entry name" value="PECTINESTERASE 53-RELATED"/>
    <property type="match status" value="1"/>
</dbReference>
<dbReference type="GO" id="GO:0042545">
    <property type="term" value="P:cell wall modification"/>
    <property type="evidence" value="ECO:0007669"/>
    <property type="project" value="UniProtKB-UniRule"/>
</dbReference>
<comment type="catalytic activity">
    <reaction evidence="5">
        <text>[(1-&gt;4)-alpha-D-galacturonosyl methyl ester](n) + n H2O = [(1-&gt;4)-alpha-D-galacturonosyl](n) + n methanol + n H(+)</text>
        <dbReference type="Rhea" id="RHEA:22380"/>
        <dbReference type="Rhea" id="RHEA-COMP:14570"/>
        <dbReference type="Rhea" id="RHEA-COMP:14573"/>
        <dbReference type="ChEBI" id="CHEBI:15377"/>
        <dbReference type="ChEBI" id="CHEBI:15378"/>
        <dbReference type="ChEBI" id="CHEBI:17790"/>
        <dbReference type="ChEBI" id="CHEBI:140522"/>
        <dbReference type="ChEBI" id="CHEBI:140523"/>
        <dbReference type="EC" id="3.1.1.11"/>
    </reaction>
</comment>
<name>A0A8J3NUR0_9ACTN</name>
<evidence type="ECO:0000313" key="8">
    <source>
        <dbReference type="EMBL" id="GIF93222.1"/>
    </source>
</evidence>
<feature type="chain" id="PRO_5039751782" description="Pectinesterase" evidence="5">
    <location>
        <begin position="38"/>
        <end position="563"/>
    </location>
</feature>
<evidence type="ECO:0000256" key="5">
    <source>
        <dbReference type="RuleBase" id="RU000589"/>
    </source>
</evidence>
<evidence type="ECO:0000256" key="4">
    <source>
        <dbReference type="PROSITE-ProRule" id="PRU10040"/>
    </source>
</evidence>
<dbReference type="GO" id="GO:0009279">
    <property type="term" value="C:cell outer membrane"/>
    <property type="evidence" value="ECO:0007669"/>
    <property type="project" value="TreeGrafter"/>
</dbReference>
<proteinExistence type="inferred from homology"/>
<comment type="similarity">
    <text evidence="1">Belongs to the pectinesterase family.</text>
</comment>
<comment type="pathway">
    <text evidence="5">Glycan metabolism; pectin degradation; 2-dehydro-3-deoxy-D-gluconate from pectin: step 1/5.</text>
</comment>
<dbReference type="InterPro" id="IPR000070">
    <property type="entry name" value="Pectinesterase_cat"/>
</dbReference>